<organism evidence="2 3">
    <name type="scientific">Shouchella clausii</name>
    <name type="common">Alkalihalobacillus clausii</name>
    <dbReference type="NCBI Taxonomy" id="79880"/>
    <lineage>
        <taxon>Bacteria</taxon>
        <taxon>Bacillati</taxon>
        <taxon>Bacillota</taxon>
        <taxon>Bacilli</taxon>
        <taxon>Bacillales</taxon>
        <taxon>Bacillaceae</taxon>
        <taxon>Shouchella</taxon>
    </lineage>
</organism>
<proteinExistence type="predicted"/>
<dbReference type="Pfam" id="PF13302">
    <property type="entry name" value="Acetyltransf_3"/>
    <property type="match status" value="1"/>
</dbReference>
<name>A0A268P3L0_SHOCL</name>
<feature type="domain" description="N-acetyltransferase" evidence="1">
    <location>
        <begin position="13"/>
        <end position="178"/>
    </location>
</feature>
<dbReference type="AlphaFoldDB" id="A0A268P3L0"/>
<dbReference type="PANTHER" id="PTHR43792:SF9">
    <property type="entry name" value="RIBOSOMAL-PROTEIN-ALANINE ACETYLTRANSFERASE"/>
    <property type="match status" value="1"/>
</dbReference>
<accession>A0A268P3L0</accession>
<dbReference type="SUPFAM" id="SSF55729">
    <property type="entry name" value="Acyl-CoA N-acyltransferases (Nat)"/>
    <property type="match status" value="1"/>
</dbReference>
<protein>
    <submittedName>
        <fullName evidence="2">N-acetyltransferase</fullName>
    </submittedName>
</protein>
<dbReference type="InterPro" id="IPR000182">
    <property type="entry name" value="GNAT_dom"/>
</dbReference>
<sequence>MVDSESRFETPRLVLRKLLEGDAEALFPYWSDVRVTRYMKIDTLRTVDEARSLIRTIVQEMAEGKASRYVIKLKDTGHIIGTCGFETFQTEHHSAKISYELGKPYWGKGYASEALRCILADGFRTRRLHRVEAYIEPDNDRSIHALHKLGFMQEGRLRGALYKSNRYVDQLVFSLLREEME</sequence>
<evidence type="ECO:0000313" key="3">
    <source>
        <dbReference type="Proteomes" id="UP000216207"/>
    </source>
</evidence>
<dbReference type="GO" id="GO:0008999">
    <property type="term" value="F:protein-N-terminal-alanine acetyltransferase activity"/>
    <property type="evidence" value="ECO:0007669"/>
    <property type="project" value="TreeGrafter"/>
</dbReference>
<dbReference type="InterPro" id="IPR051531">
    <property type="entry name" value="N-acetyltransferase"/>
</dbReference>
<dbReference type="InterPro" id="IPR016181">
    <property type="entry name" value="Acyl_CoA_acyltransferase"/>
</dbReference>
<dbReference type="Gene3D" id="3.40.630.30">
    <property type="match status" value="1"/>
</dbReference>
<keyword evidence="2" id="KW-0808">Transferase</keyword>
<dbReference type="EMBL" id="NPCC01000005">
    <property type="protein sequence ID" value="PAE90336.1"/>
    <property type="molecule type" value="Genomic_DNA"/>
</dbReference>
<dbReference type="Proteomes" id="UP000216207">
    <property type="component" value="Unassembled WGS sequence"/>
</dbReference>
<dbReference type="PROSITE" id="PS51186">
    <property type="entry name" value="GNAT"/>
    <property type="match status" value="1"/>
</dbReference>
<reference evidence="2 3" key="1">
    <citation type="submission" date="2017-07" db="EMBL/GenBank/DDBJ databases">
        <title>Isolation and whole genome analysis of endospore-forming bacteria from heroin.</title>
        <authorList>
            <person name="Kalinowski J."/>
            <person name="Ahrens B."/>
            <person name="Al-Dilaimi A."/>
            <person name="Winkler A."/>
            <person name="Wibberg D."/>
            <person name="Schleenbecker U."/>
            <person name="Ruckert C."/>
            <person name="Wolfel R."/>
            <person name="Grass G."/>
        </authorList>
    </citation>
    <scope>NUCLEOTIDE SEQUENCE [LARGE SCALE GENOMIC DNA]</scope>
    <source>
        <strain evidence="2 3">7539</strain>
    </source>
</reference>
<evidence type="ECO:0000313" key="2">
    <source>
        <dbReference type="EMBL" id="PAE90336.1"/>
    </source>
</evidence>
<dbReference type="GO" id="GO:0005737">
    <property type="term" value="C:cytoplasm"/>
    <property type="evidence" value="ECO:0007669"/>
    <property type="project" value="TreeGrafter"/>
</dbReference>
<dbReference type="PANTHER" id="PTHR43792">
    <property type="entry name" value="GNAT FAMILY, PUTATIVE (AFU_ORTHOLOGUE AFUA_3G00765)-RELATED-RELATED"/>
    <property type="match status" value="1"/>
</dbReference>
<gene>
    <name evidence="2" type="ORF">CHH72_04990</name>
</gene>
<evidence type="ECO:0000259" key="1">
    <source>
        <dbReference type="PROSITE" id="PS51186"/>
    </source>
</evidence>
<comment type="caution">
    <text evidence="2">The sequence shown here is derived from an EMBL/GenBank/DDBJ whole genome shotgun (WGS) entry which is preliminary data.</text>
</comment>